<dbReference type="EMBL" id="UINC01183493">
    <property type="protein sequence ID" value="SVD94276.1"/>
    <property type="molecule type" value="Genomic_DNA"/>
</dbReference>
<sequence>MYYRILLVAICLTSFLPMTGYGQEETGPGWYHAFELETGLRLSQEEQGLIEWDLDGWVGSDENKIRLKFKSEPNASNKDEAEYVAMFS</sequence>
<name>A0A382ZFH0_9ZZZZ</name>
<organism evidence="1">
    <name type="scientific">marine metagenome</name>
    <dbReference type="NCBI Taxonomy" id="408172"/>
    <lineage>
        <taxon>unclassified sequences</taxon>
        <taxon>metagenomes</taxon>
        <taxon>ecological metagenomes</taxon>
    </lineage>
</organism>
<proteinExistence type="predicted"/>
<feature type="non-terminal residue" evidence="1">
    <location>
        <position position="88"/>
    </location>
</feature>
<dbReference type="AlphaFoldDB" id="A0A382ZFH0"/>
<evidence type="ECO:0000313" key="1">
    <source>
        <dbReference type="EMBL" id="SVD94276.1"/>
    </source>
</evidence>
<protein>
    <submittedName>
        <fullName evidence="1">Uncharacterized protein</fullName>
    </submittedName>
</protein>
<gene>
    <name evidence="1" type="ORF">METZ01_LOCUS447130</name>
</gene>
<accession>A0A382ZFH0</accession>
<reference evidence="1" key="1">
    <citation type="submission" date="2018-05" db="EMBL/GenBank/DDBJ databases">
        <authorList>
            <person name="Lanie J.A."/>
            <person name="Ng W.-L."/>
            <person name="Kazmierczak K.M."/>
            <person name="Andrzejewski T.M."/>
            <person name="Davidsen T.M."/>
            <person name="Wayne K.J."/>
            <person name="Tettelin H."/>
            <person name="Glass J.I."/>
            <person name="Rusch D."/>
            <person name="Podicherti R."/>
            <person name="Tsui H.-C.T."/>
            <person name="Winkler M.E."/>
        </authorList>
    </citation>
    <scope>NUCLEOTIDE SEQUENCE</scope>
</reference>